<dbReference type="OrthoDB" id="2890000at2"/>
<keyword evidence="2" id="KW-1185">Reference proteome</keyword>
<proteinExistence type="predicted"/>
<gene>
    <name evidence="1" type="ORF">TAF16_2401</name>
</gene>
<dbReference type="RefSeq" id="WP_004889760.1">
    <property type="nucleotide sequence ID" value="NZ_JABJUS010000017.1"/>
</dbReference>
<accession>A0A178T6B0</accession>
<dbReference type="PATRIC" id="fig|33934.6.peg.2116"/>
<evidence type="ECO:0000313" key="1">
    <source>
        <dbReference type="EMBL" id="OAO76887.1"/>
    </source>
</evidence>
<organism evidence="1 2">
    <name type="scientific">Anoxybacillus flavithermus</name>
    <dbReference type="NCBI Taxonomy" id="33934"/>
    <lineage>
        <taxon>Bacteria</taxon>
        <taxon>Bacillati</taxon>
        <taxon>Bacillota</taxon>
        <taxon>Bacilli</taxon>
        <taxon>Bacillales</taxon>
        <taxon>Anoxybacillaceae</taxon>
        <taxon>Anoxybacillus</taxon>
    </lineage>
</organism>
<name>A0A178T6B0_9BACL</name>
<evidence type="ECO:0000313" key="2">
    <source>
        <dbReference type="Proteomes" id="UP000078336"/>
    </source>
</evidence>
<dbReference type="Proteomes" id="UP000078336">
    <property type="component" value="Unassembled WGS sequence"/>
</dbReference>
<comment type="caution">
    <text evidence="1">The sequence shown here is derived from an EMBL/GenBank/DDBJ whole genome shotgun (WGS) entry which is preliminary data.</text>
</comment>
<reference evidence="1 2" key="1">
    <citation type="submission" date="2016-03" db="EMBL/GenBank/DDBJ databases">
        <title>Spore heat resistance.</title>
        <authorList>
            <person name="Boekhorst J."/>
            <person name="Berendsen E.M."/>
            <person name="Wells-Bennik M.H."/>
            <person name="Kuipers O.P."/>
        </authorList>
    </citation>
    <scope>NUCLEOTIDE SEQUENCE [LARGE SCALE GENOMIC DNA]</scope>
    <source>
        <strain evidence="1 2">AF16</strain>
    </source>
</reference>
<sequence>MNKLSIGIICMILFATISMNIKVNYVVAQTDYVENESLTSVQIVENKDNLIVYQVQENERFYEYVEESETVGGTIEVNIKKYEIKDDEKILIEEYVQQIKELNGSSLAVHSVGNGIDEEIIINLSNNEELKESRNSEYIKSKQSLRVANAFNTNSYWYISEKGGSYLTDTRYEVFSNGSARAIMAGNDPYYKNTKSSNGNFKVFQVYADSLRQKEIELTLIGGVIGIADAVIEAVRLGQVLNFTLIKTIAKKMGKGIPIIGTLYAIYDYAQTYIDARNAYRKI</sequence>
<protein>
    <submittedName>
        <fullName evidence="1">Uncharacterized protein</fullName>
    </submittedName>
</protein>
<dbReference type="EMBL" id="LUCQ01000143">
    <property type="protein sequence ID" value="OAO76887.1"/>
    <property type="molecule type" value="Genomic_DNA"/>
</dbReference>
<dbReference type="AlphaFoldDB" id="A0A178T6B0"/>